<gene>
    <name evidence="8" type="ORF">GSTUAT00007727001</name>
</gene>
<dbReference type="PANTHER" id="PTHR21535:SF55">
    <property type="entry name" value="MAGNESIUM TRANSPORTER ALR1-RELATED"/>
    <property type="match status" value="1"/>
</dbReference>
<comment type="subcellular location">
    <subcellularLocation>
        <location evidence="1">Membrane</location>
        <topology evidence="1">Multi-pass membrane protein</topology>
    </subcellularLocation>
</comment>
<dbReference type="FunFam" id="1.20.58.340:FF:000008">
    <property type="entry name" value="CorA family metal ion transporter"/>
    <property type="match status" value="1"/>
</dbReference>
<comment type="similarity">
    <text evidence="2">Belongs to the CorA metal ion transporter (MIT) (TC 1.A.35) family.</text>
</comment>
<dbReference type="SUPFAM" id="SSF144083">
    <property type="entry name" value="Magnesium transport protein CorA, transmembrane region"/>
    <property type="match status" value="1"/>
</dbReference>
<feature type="region of interest" description="Disordered" evidence="6">
    <location>
        <begin position="1"/>
        <end position="130"/>
    </location>
</feature>
<evidence type="ECO:0000256" key="6">
    <source>
        <dbReference type="SAM" id="MobiDB-lite"/>
    </source>
</evidence>
<keyword evidence="4 7" id="KW-1133">Transmembrane helix</keyword>
<dbReference type="FunFam" id="1.20.58.340:FF:000006">
    <property type="entry name" value="CorA family metal ion transporter"/>
    <property type="match status" value="1"/>
</dbReference>
<evidence type="ECO:0000313" key="9">
    <source>
        <dbReference type="Proteomes" id="UP001412239"/>
    </source>
</evidence>
<reference evidence="8" key="1">
    <citation type="submission" date="2015-10" db="EMBL/GenBank/DDBJ databases">
        <authorList>
            <person name="Regsiter A."/>
            <person name="william w."/>
        </authorList>
    </citation>
    <scope>NUCLEOTIDE SEQUENCE</scope>
    <source>
        <strain evidence="8">Montdore</strain>
    </source>
</reference>
<evidence type="ECO:0000256" key="2">
    <source>
        <dbReference type="ARBA" id="ARBA00009765"/>
    </source>
</evidence>
<keyword evidence="5 7" id="KW-0472">Membrane</keyword>
<dbReference type="SUPFAM" id="SSF143865">
    <property type="entry name" value="CorA soluble domain-like"/>
    <property type="match status" value="1"/>
</dbReference>
<dbReference type="GO" id="GO:0015095">
    <property type="term" value="F:magnesium ion transmembrane transporter activity"/>
    <property type="evidence" value="ECO:0007669"/>
    <property type="project" value="InterPro"/>
</dbReference>
<feature type="compositionally biased region" description="Polar residues" evidence="6">
    <location>
        <begin position="146"/>
        <end position="158"/>
    </location>
</feature>
<accession>A0A292PN71</accession>
<protein>
    <submittedName>
        <fullName evidence="8">Uncharacterized protein</fullName>
    </submittedName>
</protein>
<name>A0A292PN71_9PEZI</name>
<evidence type="ECO:0000256" key="3">
    <source>
        <dbReference type="ARBA" id="ARBA00022692"/>
    </source>
</evidence>
<dbReference type="GO" id="GO:0005886">
    <property type="term" value="C:plasma membrane"/>
    <property type="evidence" value="ECO:0007669"/>
    <property type="project" value="TreeGrafter"/>
</dbReference>
<dbReference type="InterPro" id="IPR045863">
    <property type="entry name" value="CorA_TM1_TM2"/>
</dbReference>
<dbReference type="Gene3D" id="1.20.58.340">
    <property type="entry name" value="Magnesium transport protein CorA, transmembrane region"/>
    <property type="match status" value="2"/>
</dbReference>
<feature type="transmembrane region" description="Helical" evidence="7">
    <location>
        <begin position="590"/>
        <end position="611"/>
    </location>
</feature>
<keyword evidence="3 7" id="KW-0812">Transmembrane</keyword>
<organism evidence="8 9">
    <name type="scientific">Tuber aestivum</name>
    <name type="common">summer truffle</name>
    <dbReference type="NCBI Taxonomy" id="59557"/>
    <lineage>
        <taxon>Eukaryota</taxon>
        <taxon>Fungi</taxon>
        <taxon>Dikarya</taxon>
        <taxon>Ascomycota</taxon>
        <taxon>Pezizomycotina</taxon>
        <taxon>Pezizomycetes</taxon>
        <taxon>Pezizales</taxon>
        <taxon>Tuberaceae</taxon>
        <taxon>Tuber</taxon>
    </lineage>
</organism>
<dbReference type="EMBL" id="LN891145">
    <property type="protein sequence ID" value="CUS08145.1"/>
    <property type="molecule type" value="Genomic_DNA"/>
</dbReference>
<dbReference type="Pfam" id="PF01544">
    <property type="entry name" value="CorA"/>
    <property type="match status" value="1"/>
</dbReference>
<dbReference type="Gene3D" id="3.30.460.20">
    <property type="entry name" value="CorA soluble domain-like"/>
    <property type="match status" value="1"/>
</dbReference>
<dbReference type="AlphaFoldDB" id="A0A292PN71"/>
<dbReference type="InterPro" id="IPR002523">
    <property type="entry name" value="MgTranspt_CorA/ZnTranspt_ZntB"/>
</dbReference>
<feature type="transmembrane region" description="Helical" evidence="7">
    <location>
        <begin position="559"/>
        <end position="578"/>
    </location>
</feature>
<proteinExistence type="inferred from homology"/>
<dbReference type="InterPro" id="IPR045861">
    <property type="entry name" value="CorA_cytoplasmic_dom"/>
</dbReference>
<feature type="compositionally biased region" description="Basic and acidic residues" evidence="6">
    <location>
        <begin position="50"/>
        <end position="61"/>
    </location>
</feature>
<feature type="region of interest" description="Disordered" evidence="6">
    <location>
        <begin position="143"/>
        <end position="163"/>
    </location>
</feature>
<evidence type="ECO:0000256" key="1">
    <source>
        <dbReference type="ARBA" id="ARBA00004141"/>
    </source>
</evidence>
<dbReference type="PANTHER" id="PTHR21535">
    <property type="entry name" value="MAGNESIUM AND COBALT TRANSPORT PROTEIN/MITOCHONDRIAL IMPORT INNER MEMBRANE TRANSLOCASE SUBUNIT TIM8"/>
    <property type="match status" value="1"/>
</dbReference>
<evidence type="ECO:0000256" key="5">
    <source>
        <dbReference type="ARBA" id="ARBA00023136"/>
    </source>
</evidence>
<dbReference type="Proteomes" id="UP001412239">
    <property type="component" value="Unassembled WGS sequence"/>
</dbReference>
<dbReference type="GO" id="GO:0010961">
    <property type="term" value="P:intracellular magnesium ion homeostasis"/>
    <property type="evidence" value="ECO:0007669"/>
    <property type="project" value="TreeGrafter"/>
</dbReference>
<evidence type="ECO:0000313" key="8">
    <source>
        <dbReference type="EMBL" id="CUS08145.1"/>
    </source>
</evidence>
<dbReference type="CDD" id="cd12829">
    <property type="entry name" value="Alr1p-like"/>
    <property type="match status" value="1"/>
</dbReference>
<evidence type="ECO:0000256" key="7">
    <source>
        <dbReference type="SAM" id="Phobius"/>
    </source>
</evidence>
<feature type="compositionally biased region" description="Low complexity" evidence="6">
    <location>
        <begin position="89"/>
        <end position="103"/>
    </location>
</feature>
<evidence type="ECO:0000256" key="4">
    <source>
        <dbReference type="ARBA" id="ARBA00022989"/>
    </source>
</evidence>
<dbReference type="InterPro" id="IPR044089">
    <property type="entry name" value="Alr1-like"/>
</dbReference>
<keyword evidence="9" id="KW-1185">Reference proteome</keyword>
<sequence>MDTPRSESPHFTPAPAAELDDHRFQAHSLPRSGTASSDARARPDISLIVEDAHSPIHRDYEQAVLDDDTRDNRSALSPDDCGDRQYGVPFPSRSSSRVASTRSPSPPNSVDAFANPEHRRRVDRSATISSQIPADLALGLRRTMSRRPTFTEDQTAENGSGDEALATAEEDVCFPPPEESKIRGGIDFEEMDEFVADQSRAKPCERRRKMSTCGDMIGSRYFDQIKAKEDLSAAPGIVGKEAPISSTSSINNEKAEFCNTPTTPRHRRVSNPDRFSFFSSEGDATIHAPEIGDLLCDGENFHELFRGGQGVWWLDCYDPTTEELAMLMKAFAIHPLTAEDIRVQETREKVELFRSYYFVCFRSFVQNKNSSDFMDPVNVYIIVFREGVLSFHFAPCPHSANVRKRIRQLRDYVALSSDWICYALIDDITDSFGPVIHDIEKESDAIEDGVFVARTDDYTPMLRQIGECRKKCMTLMRLLGGKADVIKGFAKRCNEQYQVTPRGEIGLYLGDIQDHVVTMMGSLSHFEKMLSRSHANYLAQLSVDSIQTNNRANEALGKITTIATILVPLNLICGLFGMNVTIPGQQDPHLYWFFGILASIFLFVTVSFFLAKRWRFI</sequence>